<dbReference type="EMBL" id="BRZM01002087">
    <property type="protein sequence ID" value="GLD74236.1"/>
    <property type="molecule type" value="Genomic_DNA"/>
</dbReference>
<keyword evidence="2" id="KW-1185">Reference proteome</keyword>
<sequence>MPSINTSPCDYNVTSETGGEDSIQACDVLGRLCNGSAFPPKEGPAPCHYNLQTRSEKGITSCFKSTLPRLHYVHP</sequence>
<name>A0AAD3RMU4_LATJO</name>
<dbReference type="AlphaFoldDB" id="A0AAD3RMU4"/>
<gene>
    <name evidence="1" type="ORF">AKAME5_002556400</name>
</gene>
<protein>
    <submittedName>
        <fullName evidence="1">Uncharacterized protein</fullName>
    </submittedName>
</protein>
<dbReference type="Proteomes" id="UP001279410">
    <property type="component" value="Unassembled WGS sequence"/>
</dbReference>
<feature type="non-terminal residue" evidence="1">
    <location>
        <position position="75"/>
    </location>
</feature>
<reference evidence="1" key="1">
    <citation type="submission" date="2022-08" db="EMBL/GenBank/DDBJ databases">
        <title>Genome sequencing of akame (Lates japonicus).</title>
        <authorList>
            <person name="Hashiguchi Y."/>
            <person name="Takahashi H."/>
        </authorList>
    </citation>
    <scope>NUCLEOTIDE SEQUENCE</scope>
    <source>
        <strain evidence="1">Kochi</strain>
    </source>
</reference>
<comment type="caution">
    <text evidence="1">The sequence shown here is derived from an EMBL/GenBank/DDBJ whole genome shotgun (WGS) entry which is preliminary data.</text>
</comment>
<evidence type="ECO:0000313" key="2">
    <source>
        <dbReference type="Proteomes" id="UP001279410"/>
    </source>
</evidence>
<proteinExistence type="predicted"/>
<accession>A0AAD3RMU4</accession>
<organism evidence="1 2">
    <name type="scientific">Lates japonicus</name>
    <name type="common">Japanese lates</name>
    <dbReference type="NCBI Taxonomy" id="270547"/>
    <lineage>
        <taxon>Eukaryota</taxon>
        <taxon>Metazoa</taxon>
        <taxon>Chordata</taxon>
        <taxon>Craniata</taxon>
        <taxon>Vertebrata</taxon>
        <taxon>Euteleostomi</taxon>
        <taxon>Actinopterygii</taxon>
        <taxon>Neopterygii</taxon>
        <taxon>Teleostei</taxon>
        <taxon>Neoteleostei</taxon>
        <taxon>Acanthomorphata</taxon>
        <taxon>Carangaria</taxon>
        <taxon>Carangaria incertae sedis</taxon>
        <taxon>Centropomidae</taxon>
        <taxon>Lates</taxon>
    </lineage>
</organism>
<evidence type="ECO:0000313" key="1">
    <source>
        <dbReference type="EMBL" id="GLD74236.1"/>
    </source>
</evidence>